<feature type="region of interest" description="Disordered" evidence="3">
    <location>
        <begin position="125"/>
        <end position="150"/>
    </location>
</feature>
<dbReference type="SUPFAM" id="SSF50249">
    <property type="entry name" value="Nucleic acid-binding proteins"/>
    <property type="match status" value="1"/>
</dbReference>
<keyword evidence="5" id="KW-1185">Reference proteome</keyword>
<gene>
    <name evidence="4" type="ORF">EV186_104409</name>
</gene>
<evidence type="ECO:0000256" key="2">
    <source>
        <dbReference type="PROSITE-ProRule" id="PRU00252"/>
    </source>
</evidence>
<evidence type="ECO:0000313" key="5">
    <source>
        <dbReference type="Proteomes" id="UP000295444"/>
    </source>
</evidence>
<dbReference type="InterPro" id="IPR000424">
    <property type="entry name" value="Primosome_PriB/ssb"/>
</dbReference>
<evidence type="ECO:0000256" key="3">
    <source>
        <dbReference type="SAM" id="MobiDB-lite"/>
    </source>
</evidence>
<sequence length="150" mass="16160">MAVNEVTTTIVGRVASDITVRTSPQGKNWARFSVISQERRFDSENNVWVDGDRLFVSVSCWGWTAVNAQRSLSKGDPVMVMGRIGTHEYESASGEKRVSLDLAARAVGPDLSGCWAVVTRPSRDPVAEQPLPLSTPATEQPLPLPAPAAA</sequence>
<dbReference type="Pfam" id="PF00436">
    <property type="entry name" value="SSB"/>
    <property type="match status" value="1"/>
</dbReference>
<organism evidence="4 5">
    <name type="scientific">Labedaea rhizosphaerae</name>
    <dbReference type="NCBI Taxonomy" id="598644"/>
    <lineage>
        <taxon>Bacteria</taxon>
        <taxon>Bacillati</taxon>
        <taxon>Actinomycetota</taxon>
        <taxon>Actinomycetes</taxon>
        <taxon>Pseudonocardiales</taxon>
        <taxon>Pseudonocardiaceae</taxon>
        <taxon>Labedaea</taxon>
    </lineage>
</organism>
<dbReference type="RefSeq" id="WP_166659308.1">
    <property type="nucleotide sequence ID" value="NZ_SNXZ01000004.1"/>
</dbReference>
<dbReference type="InterPro" id="IPR012340">
    <property type="entry name" value="NA-bd_OB-fold"/>
</dbReference>
<name>A0A4R6S936_LABRH</name>
<evidence type="ECO:0000256" key="1">
    <source>
        <dbReference type="ARBA" id="ARBA00023125"/>
    </source>
</evidence>
<dbReference type="EMBL" id="SNXZ01000004">
    <property type="protein sequence ID" value="TDP96422.1"/>
    <property type="molecule type" value="Genomic_DNA"/>
</dbReference>
<dbReference type="CDD" id="cd04496">
    <property type="entry name" value="SSB_OBF"/>
    <property type="match status" value="1"/>
</dbReference>
<reference evidence="4 5" key="1">
    <citation type="submission" date="2019-03" db="EMBL/GenBank/DDBJ databases">
        <title>Genomic Encyclopedia of Type Strains, Phase IV (KMG-IV): sequencing the most valuable type-strain genomes for metagenomic binning, comparative biology and taxonomic classification.</title>
        <authorList>
            <person name="Goeker M."/>
        </authorList>
    </citation>
    <scope>NUCLEOTIDE SEQUENCE [LARGE SCALE GENOMIC DNA]</scope>
    <source>
        <strain evidence="4 5">DSM 45361</strain>
    </source>
</reference>
<proteinExistence type="predicted"/>
<dbReference type="Gene3D" id="2.40.50.140">
    <property type="entry name" value="Nucleic acid-binding proteins"/>
    <property type="match status" value="1"/>
</dbReference>
<accession>A0A4R6S936</accession>
<dbReference type="Proteomes" id="UP000295444">
    <property type="component" value="Unassembled WGS sequence"/>
</dbReference>
<comment type="caution">
    <text evidence="4">The sequence shown here is derived from an EMBL/GenBank/DDBJ whole genome shotgun (WGS) entry which is preliminary data.</text>
</comment>
<dbReference type="AlphaFoldDB" id="A0A4R6S936"/>
<dbReference type="PROSITE" id="PS50935">
    <property type="entry name" value="SSB"/>
    <property type="match status" value="1"/>
</dbReference>
<keyword evidence="1 2" id="KW-0238">DNA-binding</keyword>
<evidence type="ECO:0000313" key="4">
    <source>
        <dbReference type="EMBL" id="TDP96422.1"/>
    </source>
</evidence>
<protein>
    <submittedName>
        <fullName evidence="4">Single-strand DNA-binding protein</fullName>
    </submittedName>
</protein>
<dbReference type="GO" id="GO:0003697">
    <property type="term" value="F:single-stranded DNA binding"/>
    <property type="evidence" value="ECO:0007669"/>
    <property type="project" value="InterPro"/>
</dbReference>